<dbReference type="SMART" id="SM00832">
    <property type="entry name" value="C8"/>
    <property type="match status" value="1"/>
</dbReference>
<feature type="domain" description="VWFC" evidence="9">
    <location>
        <begin position="3825"/>
        <end position="3883"/>
    </location>
</feature>
<dbReference type="SMART" id="SM00131">
    <property type="entry name" value="KU"/>
    <property type="match status" value="2"/>
</dbReference>
<feature type="domain" description="VWFC" evidence="9">
    <location>
        <begin position="3188"/>
        <end position="3248"/>
    </location>
</feature>
<keyword evidence="5 6" id="KW-1015">Disulfide bond</keyword>
<dbReference type="InterPro" id="IPR000742">
    <property type="entry name" value="EGF"/>
</dbReference>
<feature type="domain" description="VWFC" evidence="9">
    <location>
        <begin position="3303"/>
        <end position="3360"/>
    </location>
</feature>
<feature type="domain" description="VWFC" evidence="9">
    <location>
        <begin position="2605"/>
        <end position="2667"/>
    </location>
</feature>
<dbReference type="PROSITE" id="PS50279">
    <property type="entry name" value="BPTI_KUNITZ_2"/>
    <property type="match status" value="2"/>
</dbReference>
<dbReference type="PROSITE" id="PS01208">
    <property type="entry name" value="VWFC_1"/>
    <property type="match status" value="6"/>
</dbReference>
<dbReference type="InterPro" id="IPR002223">
    <property type="entry name" value="Kunitz_BPTI"/>
</dbReference>
<dbReference type="GO" id="GO:0004867">
    <property type="term" value="F:serine-type endopeptidase inhibitor activity"/>
    <property type="evidence" value="ECO:0007669"/>
    <property type="project" value="InterPro"/>
</dbReference>
<dbReference type="InterPro" id="IPR001007">
    <property type="entry name" value="VWF_dom"/>
</dbReference>
<evidence type="ECO:0000256" key="3">
    <source>
        <dbReference type="ARBA" id="ARBA00022729"/>
    </source>
</evidence>
<dbReference type="Pfam" id="PF00094">
    <property type="entry name" value="VWD"/>
    <property type="match status" value="1"/>
</dbReference>
<feature type="domain" description="VWFC" evidence="9">
    <location>
        <begin position="2786"/>
        <end position="2845"/>
    </location>
</feature>
<sequence length="4524" mass="500699">MMLTSRRLPTAGQEWDRKRASYSSRRHIRVSWFCLRMILTACVKFEVIAAVGTSTAATQFPPTQTTSSSAAVAATTATFQPLDAGDKSGQSSTQDSQAEPSSGEPAPVLELLDASLLQQARGVKRHSPTGWHLAPDFPGISLDRQTGGATNRSTHALNLFQGKLAFRFSGILTDHSQGTLLRISSHDAGTAGALPRLEISLDLASGVLVLRYLGVRSFQRMVIPNVFPKQRWMDLRISVDGKRVKVAVDCKKMSTFTLRQAVGALPRDAVISFGAQQTGQQGLQGIVFSAQLFYTSHILPDSCQPYTESSDLNLSPVSDESSTQSDDSQAGHKRLLALEQKFVELSLIVESLQTENVELKRRVSHLETCECRPSCSHQGALIQEGGTWSPEPCTLCTCVNNMASCAPRLDVASCTDPCLSDPCLNSGECLRDDSGSGTGVSTDTLPSYRCECPPPYDGPSCEVRQNPCVWPADPGPCDQRINRFYYDILSQQCLPFIFSGCGGNVNNYYNIEECTSIAMTGACCSRSFNTSIQAVQNSSQHLEISCEVLHIVECKALHRQPSGSASETEVISFNPGLTCEEAACQTRGVCVVGQRVYQPGQVVKLGCQTCTCKPMGVVDCKCDQVYVRKELRDMTPREIARFQAAVAELRFSEDRTWEQFRDLYMYHVMHATGGLFFLPWQRAFLRQMEQRLQEIDCSIVLPYSDFTTDVGFFEEAILWQPSYFGGNGDGRCVEDHRFGNTASWKPCVVRNFNTSIQLPTQLELQLALASDSFEEMSLCLETYAAYVHNFIGGDMMTSSSPYDPVFYAVHAYVDMLYWTWQQREPNKLKFPAGLGNVPMIPFNIPPAAVLDSEADVCVTYALPSQGHPCNLTSQVEQVPRRRRPERKRSDVDPWTLYGQEEGETRDQEVNLTDPLTFGKDGKGFNRDGYDKSGFDRGGFNRYGLDKQGFDRYGFDVRGLDRGGQPDATGRFTDSGYDSHCLGRDGLTREGFDQYGFSMDGLDVNGCSFHFNGPFSPLHSFRIARVLGRQPKHFLMSLARTCTGLSPLPTHWLHLNWIANTKDVSDMIEVELPDMQTGISSRFCFDTRPFLTSCDCDVESVTCEKNPCHNVTCDAFPEAECRIDLCADCQATWYHMGLPVNCAQTRGKLSGHMVPYGTPSQLCSNQGVSCQATWYHMRLPVNCAQTRGKLSGYMVPHGTPSQLCSNQGPHGTTWDSQSTVVKPGVSCQATWHHMGLPVNCAQTRDHCVPSPCEHGGTCRVSTWQNEPHLVTCDCPPGYDGPLCQYQVVDVCTLPLRTGSCDRQEQRWYYNHRTRRCEHFTYLGCRGNANNFRSIQDCQARCVQGSCCTRRPKSRTLSIGFDSQGYDRYGFNSEGVNRFGDRRTVENSSPTGKARYDSDGFDWQGFDRLGYDGEGLNRAGYNREGFDEEGFNITGYSRIGEYDGIIDYDEKGYDAEGYNRAGLSCHGHDRRGLDIFSVASAFTYGCEMTTETRCHERAKSGEHVVKFTPGKTCPERGCDLPCHCRHGNRTYTVYQQLYQGCQLCMCTETGSVRCACSKTFRRKEVREMTTPELNRYQAAVRNLTENSGYPSQWYQLASEYAEHKPLAVGNPLFLPWTRQYLRHVEAALQENDCDIAIPYYDWTVDAGKPYKSLVWAANMFGGDGSNSRSDRSQCVRYHPFKSYHPPYLSPCLRRHFNVSVSLPTVINVELALRDPDFERFRLQMEYFLRTFQTFVGGHMDSDFAPYDPIFLSVAAFMDKLWTQWQERHPQGLLDFPLDLRYVRMDPFKTVPDDVFDSKAQLCVHYIPLTEGAPCVIREVIQYGYDARGYDRHGYNKKGFDIDGYDIEGFDISGSPDRRGKYNTDGFDREGFGRSGYDSSGIDRYGFYIDSFNLDNFDSYGHDKSGYNRYGFDYQGLTPFGYTSNGSYMPNVDVTELGIFDKYGYNKYGFNAEGFDRNGFDIFGFDSRGFDRRECNYYSIGPVHILVKRYIERDLEDLNITDLNSVKRICTQLRPLPDYVVKRYWLDRDGQADVLDGIYDYQIRRNLLDTTFVPRESSVTTDSIWLPIAPDERLCLVTNIYTECRVGEDHVMCPQDMCVDRFCPGQPDAVCRVSNCGTCELLWYDGITGQRLTCSGCVDDSRVERREAETWSDGPCTNCVCRGGRVSCGRQTCPEITCGYPVQEPGDCCPTCDGCLFEGEIILSGSDFRLRGDPCTSCRCQGGNVTCSKVECPDMRDCQSSYTAPGACCPVCQDCGDRASGERWRPDPCQDCQCQSGHVVCEQTICESVKCQHPVSRRSECCPVCSECLYQGRLRRNGEEFSTDPCNLCTCRNGSVSCDTVACPGVTCDNPITLEGECCPGCNHDCNYEGVSYADSTNFQPDFNPCLNCTCVNSIVRCRNIRCPQMDPPCRSPVRRPGECCATICLTCEDDGIVYQDGDSWPSHNSPCELCTCRGGKVECRPRQACPNTCSHGLIRENECCSECTDCLLDGRVIPAGQVLTLSGGDTCRQCLCQAGSVRCRAIQPSRDCPLLQCAYTETAPGKCCPVCSGCNHEGQEFKDGEVISRDECSVCFCREGQVMCDSKRDQCPPVTCRRPVTPPGECCPVCTTCDHGGQEYRDGQTVLLLKDGCRKCTCQRGRLNCVSMSESDCPPVLCSHPGKRRNQCCPTCSSCRYKRRMVRNGQRFTEPDDKCQRCQCKDGSVSCHRMSCPETKCPKPVTLPGECCPVCASVCIFEGRQYSEGETFQSPKAECHTCTCENELVSCRPKPCEVTRCRNPARRPGECCATCDFCTFDRRTFRNQQRFVHPQDMCQQCACEFGTVTCNQTACPALTCERPVPMAGSCCPVCPKQCNFRGLRYDDGETFKSPLDQCVDCICSQGEAQCKRRMCPPVDCDNPVIGDCCPICSDCRYGSVVLLDGQTMADPEDPCRTCKCLRGSVRCRSVTCAPITCTNPVQDRCCPVCEGCVFRGRRYRNNQEITDTDSCEVCQCQDGSVQCRALQCPPTRCLHPARENCCPECRNCEFQGKMFMNGERFRGLDRDACEECQCSNGNVRCQPVVCPAVTCTHPVQGRCCAACRDCLVDGRVVREGELVSPDDPCEECRCRMGSVTCQKRQCASVRQCRHPVQGECCPSCSGCLYEGSEYKNGEVFASPATDCITCQCSYGTVRCRQKTCPEVRCSNPVLGECCLECAGCSYDGRSLENNSQFPHPSDPCQNCVCQDGNVRCAAVDCARETICSHPVTPPGECCPLCGLDCQYEGKLIKDGDRFDRDCKTCVCNGGDIRCSPVVCPQVACSHPDQDGCCRVCTSCLVEGTSYREGQTFPDPRIPCNKCQCQAGSVRCEREVCPPVSCKHPDQGQCCPRCLNCEYQGLSIVNGLRFAELPHACSDCICEFGTVTCERRACPADVTCRDPGRDQCGCPSCDVCQFDGQTVPNSQTVPNPTNPCSECTCLFGTITCKRRACSANVTCRDPGRDQCGCPSCDSCELSGRTLPNKRTIPNPEDPCSECTCMSGTVTCKRRACPVDVTCRDPGRDQCGCPSCEDCEFKGRIVLNAQTVPDPEDSCLLCTCQLGTVTCEPKTCSEVVTCRDPGRDQCGCPSCDVCQFKGQTVPNSQTVLDPADPCSECTCLNGSVTCARQSCPRVCSHPASRSGCCPRCEDCLFESSVRLEGQSFISAEDPCQKCICRRGSVICQTMDCPQPSCLEPIKMENECCPSCPICVYQDETYQDNERFNHPQDPCQSCSCQMGRVTCERRQCEATCTHPRQDLCCPKCDQCQFEGVLYDNGASFQPDDCRSCSCKNGNVVCDERPCPTLLCPNRKKVEGQCCEVCQGCTFFGVLYDDGASWVKEDSPCTVCTCNSGLVTCLAKDCFAPCSDPVTPPGQCCPECPTCNFNGIMYSDGQKFSPNGDPCDVCVCQNGRLRCEHNNCPGVASCPQDSIRQADPGACCATCIQEFTTGCSREDLGKVSRPRAEDPCFICECKEDFMWLCQKEECPVLSCPPDVQIYSVGKCCPACPPCFDVSDASFHLEGDQWSAKEDPCLACSCISGQVQCRMQQCDPISCRAWEQAVIPEGQCCTTCQPLALSDASCTYHGKSFQAGDEWASDECTSCSCLGGQVSCNVRQCAELRCKKDETPVTTPGQCCPVCKKEPGTCVVFGDPHYRTFDGVTLHFQGTCRYIMAKDCHNDLFSVEVQHDNRGVRGEVAWAQNLTVEVAGARVDLLQDLGVKVNGQTVVLPYLYEPHILVERSGQSLLLTTELGLRVLWDGQHYGEVTVPGSFKGKLCGLCGNFNSFPQDDLRLRSGHITNSHATFGNSWKASTQLSGACADGRDFNPCRAASYRTRKMAASKCSILKSAVFSRCHRVVPPGPYLDSCRYDLCACLDEQVCLCDVIATYARECARAGVKVEWRTRDLCAFSCDESKGLVFDECGPVCPRTCATVQATKLLQGNNTTIPPAATDRINSSNDGAALEHEGEVVYPGLSAGGGRQTCLGPVLICDELTSIISVLLALFLDTKPYPVYFLSSAHTSSSL</sequence>
<dbReference type="Pfam" id="PF23334">
    <property type="entry name" value="VWC2L_2nd"/>
    <property type="match status" value="7"/>
</dbReference>
<evidence type="ECO:0000256" key="6">
    <source>
        <dbReference type="PROSITE-ProRule" id="PRU00076"/>
    </source>
</evidence>
<feature type="domain" description="VWFC" evidence="9">
    <location>
        <begin position="3131"/>
        <end position="3188"/>
    </location>
</feature>
<feature type="domain" description="VWFC" evidence="9">
    <location>
        <begin position="2546"/>
        <end position="2605"/>
    </location>
</feature>
<dbReference type="EMBL" id="JAWDGP010001593">
    <property type="protein sequence ID" value="KAK3790014.1"/>
    <property type="molecule type" value="Genomic_DNA"/>
</dbReference>
<dbReference type="Gene3D" id="1.10.1280.10">
    <property type="entry name" value="Di-copper center containing domain from catechol oxidase"/>
    <property type="match status" value="2"/>
</dbReference>
<keyword evidence="3" id="KW-0732">Signal</keyword>
<feature type="domain" description="VWFD" evidence="11">
    <location>
        <begin position="4145"/>
        <end position="4320"/>
    </location>
</feature>
<proteinExistence type="predicted"/>
<dbReference type="InterPro" id="IPR014853">
    <property type="entry name" value="VWF/SSPO/ZAN-like_Cys-rich_dom"/>
</dbReference>
<dbReference type="InterPro" id="IPR002227">
    <property type="entry name" value="Tyrosinase_Cu-bd"/>
</dbReference>
<dbReference type="Gene3D" id="4.10.410.10">
    <property type="entry name" value="Pancreatic trypsin inhibitor Kunitz domain"/>
    <property type="match status" value="2"/>
</dbReference>
<evidence type="ECO:0000313" key="13">
    <source>
        <dbReference type="Proteomes" id="UP001283361"/>
    </source>
</evidence>
<comment type="caution">
    <text evidence="6">Lacks conserved residue(s) required for the propagation of feature annotation.</text>
</comment>
<feature type="domain" description="VWFC" evidence="9">
    <location>
        <begin position="2727"/>
        <end position="2786"/>
    </location>
</feature>
<evidence type="ECO:0000313" key="12">
    <source>
        <dbReference type="EMBL" id="KAK3790014.1"/>
    </source>
</evidence>
<evidence type="ECO:0000259" key="9">
    <source>
        <dbReference type="PROSITE" id="PS50184"/>
    </source>
</evidence>
<feature type="domain" description="VWFC" evidence="9">
    <location>
        <begin position="3943"/>
        <end position="4010"/>
    </location>
</feature>
<dbReference type="PROSITE" id="PS00280">
    <property type="entry name" value="BPTI_KUNITZ_1"/>
    <property type="match status" value="2"/>
</dbReference>
<dbReference type="GO" id="GO:0005576">
    <property type="term" value="C:extracellular region"/>
    <property type="evidence" value="ECO:0007669"/>
    <property type="project" value="UniProtKB-SubCell"/>
</dbReference>
<dbReference type="SMART" id="SM00214">
    <property type="entry name" value="VWC"/>
    <property type="match status" value="35"/>
</dbReference>
<feature type="domain" description="VWFC" evidence="9">
    <location>
        <begin position="2190"/>
        <end position="2250"/>
    </location>
</feature>
<dbReference type="SUPFAM" id="SSF57362">
    <property type="entry name" value="BPTI-like"/>
    <property type="match status" value="2"/>
</dbReference>
<dbReference type="SUPFAM" id="SSF57196">
    <property type="entry name" value="EGF/Laminin"/>
    <property type="match status" value="2"/>
</dbReference>
<dbReference type="SMART" id="SM00215">
    <property type="entry name" value="VWC_out"/>
    <property type="match status" value="14"/>
</dbReference>
<dbReference type="SMART" id="SM00216">
    <property type="entry name" value="VWD"/>
    <property type="match status" value="1"/>
</dbReference>
<protein>
    <recommendedName>
        <fullName evidence="14">Kielin/chordin-like protein</fullName>
    </recommendedName>
</protein>
<feature type="domain" description="EGF-like" evidence="8">
    <location>
        <begin position="1242"/>
        <end position="1283"/>
    </location>
</feature>
<dbReference type="PROSITE" id="PS00022">
    <property type="entry name" value="EGF_1"/>
    <property type="match status" value="2"/>
</dbReference>
<name>A0AAE1ALG8_9GAST</name>
<dbReference type="InterPro" id="IPR008922">
    <property type="entry name" value="Di-copper_centre_dom_sf"/>
</dbReference>
<dbReference type="Gene3D" id="2.60.120.200">
    <property type="match status" value="1"/>
</dbReference>
<dbReference type="InterPro" id="IPR001846">
    <property type="entry name" value="VWF_type-D"/>
</dbReference>
<feature type="domain" description="VWFC" evidence="9">
    <location>
        <begin position="2258"/>
        <end position="2303"/>
    </location>
</feature>
<dbReference type="Proteomes" id="UP001283361">
    <property type="component" value="Unassembled WGS sequence"/>
</dbReference>
<feature type="domain" description="VWFC" evidence="9">
    <location>
        <begin position="4010"/>
        <end position="4074"/>
    </location>
</feature>
<feature type="domain" description="BPTI/Kunitz inhibitor" evidence="10">
    <location>
        <begin position="468"/>
        <end position="518"/>
    </location>
</feature>
<evidence type="ECO:0000256" key="1">
    <source>
        <dbReference type="ARBA" id="ARBA00004613"/>
    </source>
</evidence>
<comment type="subcellular location">
    <subcellularLocation>
        <location evidence="1">Secreted</location>
    </subcellularLocation>
</comment>
<dbReference type="Gene3D" id="6.20.200.20">
    <property type="match status" value="21"/>
</dbReference>
<feature type="domain" description="VWFC" evidence="9">
    <location>
        <begin position="2667"/>
        <end position="2726"/>
    </location>
</feature>
<evidence type="ECO:0000259" key="8">
    <source>
        <dbReference type="PROSITE" id="PS50026"/>
    </source>
</evidence>
<feature type="domain" description="BPTI/Kunitz inhibitor" evidence="10">
    <location>
        <begin position="1290"/>
        <end position="1340"/>
    </location>
</feature>
<gene>
    <name evidence="12" type="ORF">RRG08_016329</name>
</gene>
<dbReference type="Pfam" id="PF00264">
    <property type="entry name" value="Tyrosinase"/>
    <property type="match status" value="2"/>
</dbReference>
<feature type="domain" description="VWFC" evidence="9">
    <location>
        <begin position="2846"/>
        <end position="2903"/>
    </location>
</feature>
<evidence type="ECO:0000256" key="7">
    <source>
        <dbReference type="SAM" id="MobiDB-lite"/>
    </source>
</evidence>
<dbReference type="PROSITE" id="PS01186">
    <property type="entry name" value="EGF_2"/>
    <property type="match status" value="2"/>
</dbReference>
<dbReference type="Gene3D" id="2.10.70.10">
    <property type="entry name" value="Complement Module, domain 1"/>
    <property type="match status" value="10"/>
</dbReference>
<feature type="region of interest" description="Disordered" evidence="7">
    <location>
        <begin position="309"/>
        <end position="330"/>
    </location>
</feature>
<dbReference type="PANTHER" id="PTHR46698:SF6">
    <property type="entry name" value="KIELIN_CHORDIN-LIKE PROTEIN"/>
    <property type="match status" value="1"/>
</dbReference>
<feature type="disulfide bond" evidence="6">
    <location>
        <begin position="1273"/>
        <end position="1282"/>
    </location>
</feature>
<reference evidence="12" key="1">
    <citation type="journal article" date="2023" name="G3 (Bethesda)">
        <title>A reference genome for the long-term kleptoplast-retaining sea slug Elysia crispata morphotype clarki.</title>
        <authorList>
            <person name="Eastman K.E."/>
            <person name="Pendleton A.L."/>
            <person name="Shaikh M.A."/>
            <person name="Suttiyut T."/>
            <person name="Ogas R."/>
            <person name="Tomko P."/>
            <person name="Gavelis G."/>
            <person name="Widhalm J.R."/>
            <person name="Wisecaver J.H."/>
        </authorList>
    </citation>
    <scope>NUCLEOTIDE SEQUENCE</scope>
    <source>
        <strain evidence="12">ECLA1</strain>
    </source>
</reference>
<dbReference type="SUPFAM" id="SSF57603">
    <property type="entry name" value="FnI-like domain"/>
    <property type="match status" value="30"/>
</dbReference>
<feature type="compositionally biased region" description="Low complexity" evidence="7">
    <location>
        <begin position="318"/>
        <end position="328"/>
    </location>
</feature>
<feature type="domain" description="VWFC" evidence="9">
    <location>
        <begin position="2960"/>
        <end position="3016"/>
    </location>
</feature>
<keyword evidence="6" id="KW-0245">EGF-like domain</keyword>
<feature type="domain" description="VWFC" evidence="9">
    <location>
        <begin position="3768"/>
        <end position="3825"/>
    </location>
</feature>
<dbReference type="CDD" id="cd00109">
    <property type="entry name" value="Kunitz-type"/>
    <property type="match status" value="2"/>
</dbReference>
<feature type="domain" description="VWFC" evidence="9">
    <location>
        <begin position="2423"/>
        <end position="2482"/>
    </location>
</feature>
<dbReference type="PROSITE" id="PS00498">
    <property type="entry name" value="TYROSINASE_2"/>
    <property type="match status" value="1"/>
</dbReference>
<keyword evidence="2" id="KW-0964">Secreted</keyword>
<accession>A0AAE1ALG8</accession>
<feature type="domain" description="VWFC" evidence="9">
    <location>
        <begin position="3883"/>
        <end position="3946"/>
    </location>
</feature>
<dbReference type="InterPro" id="IPR020901">
    <property type="entry name" value="Prtase_inh_Kunz-CS"/>
</dbReference>
<feature type="disulfide bond" evidence="6">
    <location>
        <begin position="452"/>
        <end position="461"/>
    </location>
</feature>
<dbReference type="SMART" id="SM00181">
    <property type="entry name" value="EGF"/>
    <property type="match status" value="2"/>
</dbReference>
<comment type="caution">
    <text evidence="12">The sequence shown here is derived from an EMBL/GenBank/DDBJ whole genome shotgun (WGS) entry which is preliminary data.</text>
</comment>
<evidence type="ECO:0000259" key="10">
    <source>
        <dbReference type="PROSITE" id="PS50279"/>
    </source>
</evidence>
<evidence type="ECO:0000259" key="11">
    <source>
        <dbReference type="PROSITE" id="PS51233"/>
    </source>
</evidence>
<dbReference type="GO" id="GO:0016491">
    <property type="term" value="F:oxidoreductase activity"/>
    <property type="evidence" value="ECO:0007669"/>
    <property type="project" value="InterPro"/>
</dbReference>
<feature type="domain" description="VWFC" evidence="9">
    <location>
        <begin position="3712"/>
        <end position="3768"/>
    </location>
</feature>
<dbReference type="GO" id="GO:0030513">
    <property type="term" value="P:positive regulation of BMP signaling pathway"/>
    <property type="evidence" value="ECO:0007669"/>
    <property type="project" value="TreeGrafter"/>
</dbReference>
<feature type="domain" description="VWFC" evidence="9">
    <location>
        <begin position="2132"/>
        <end position="2190"/>
    </location>
</feature>
<dbReference type="PROSITE" id="PS51233">
    <property type="entry name" value="VWFD"/>
    <property type="match status" value="1"/>
</dbReference>
<feature type="domain" description="VWFC" evidence="9">
    <location>
        <begin position="3016"/>
        <end position="3074"/>
    </location>
</feature>
<feature type="compositionally biased region" description="Polar residues" evidence="7">
    <location>
        <begin position="88"/>
        <end position="100"/>
    </location>
</feature>
<dbReference type="InterPro" id="IPR052424">
    <property type="entry name" value="Kielin_Chordin-BMP_Reg"/>
</dbReference>
<evidence type="ECO:0000256" key="5">
    <source>
        <dbReference type="ARBA" id="ARBA00023157"/>
    </source>
</evidence>
<feature type="domain" description="VWFC" evidence="9">
    <location>
        <begin position="2303"/>
        <end position="2360"/>
    </location>
</feature>
<keyword evidence="13" id="KW-1185">Reference proteome</keyword>
<dbReference type="PROSITE" id="PS50184">
    <property type="entry name" value="VWFC_2"/>
    <property type="match status" value="28"/>
</dbReference>
<feature type="domain" description="EGF-like" evidence="8">
    <location>
        <begin position="415"/>
        <end position="462"/>
    </location>
</feature>
<feature type="domain" description="VWFC" evidence="9">
    <location>
        <begin position="3251"/>
        <end position="3303"/>
    </location>
</feature>
<evidence type="ECO:0008006" key="14">
    <source>
        <dbReference type="Google" id="ProtNLM"/>
    </source>
</evidence>
<dbReference type="InterPro" id="IPR036880">
    <property type="entry name" value="Kunitz_BPTI_sf"/>
</dbReference>
<dbReference type="SUPFAM" id="SSF48056">
    <property type="entry name" value="Di-copper centre-containing domain"/>
    <property type="match status" value="2"/>
</dbReference>
<organism evidence="12 13">
    <name type="scientific">Elysia crispata</name>
    <name type="common">lettuce slug</name>
    <dbReference type="NCBI Taxonomy" id="231223"/>
    <lineage>
        <taxon>Eukaryota</taxon>
        <taxon>Metazoa</taxon>
        <taxon>Spiralia</taxon>
        <taxon>Lophotrochozoa</taxon>
        <taxon>Mollusca</taxon>
        <taxon>Gastropoda</taxon>
        <taxon>Heterobranchia</taxon>
        <taxon>Euthyneura</taxon>
        <taxon>Panpulmonata</taxon>
        <taxon>Sacoglossa</taxon>
        <taxon>Placobranchoidea</taxon>
        <taxon>Plakobranchidae</taxon>
        <taxon>Elysia</taxon>
    </lineage>
</organism>
<dbReference type="SUPFAM" id="SSF49899">
    <property type="entry name" value="Concanavalin A-like lectins/glucanases"/>
    <property type="match status" value="1"/>
</dbReference>
<feature type="domain" description="VWFC" evidence="9">
    <location>
        <begin position="3653"/>
        <end position="3712"/>
    </location>
</feature>
<feature type="domain" description="VWFC" evidence="9">
    <location>
        <begin position="2363"/>
        <end position="2423"/>
    </location>
</feature>
<evidence type="ECO:0000256" key="2">
    <source>
        <dbReference type="ARBA" id="ARBA00022525"/>
    </source>
</evidence>
<dbReference type="PANTHER" id="PTHR46698">
    <property type="entry name" value="CROSSVEINLESS 2"/>
    <property type="match status" value="1"/>
</dbReference>
<dbReference type="PROSITE" id="PS50026">
    <property type="entry name" value="EGF_3"/>
    <property type="match status" value="2"/>
</dbReference>
<feature type="domain" description="VWFC" evidence="9">
    <location>
        <begin position="4081"/>
        <end position="4141"/>
    </location>
</feature>
<dbReference type="InterPro" id="IPR013320">
    <property type="entry name" value="ConA-like_dom_sf"/>
</dbReference>
<keyword evidence="4" id="KW-0677">Repeat</keyword>
<evidence type="ECO:0000256" key="4">
    <source>
        <dbReference type="ARBA" id="ARBA00022737"/>
    </source>
</evidence>
<dbReference type="Pfam" id="PF00093">
    <property type="entry name" value="VWC"/>
    <property type="match status" value="13"/>
</dbReference>
<feature type="region of interest" description="Disordered" evidence="7">
    <location>
        <begin position="81"/>
        <end position="105"/>
    </location>
</feature>
<feature type="domain" description="VWFC" evidence="9">
    <location>
        <begin position="3074"/>
        <end position="3131"/>
    </location>
</feature>
<feature type="domain" description="VWFC" evidence="9">
    <location>
        <begin position="2482"/>
        <end position="2546"/>
    </location>
</feature>